<gene>
    <name evidence="2" type="ORF">WICPIJ_009018</name>
</gene>
<reference evidence="2" key="2">
    <citation type="submission" date="2021-01" db="EMBL/GenBank/DDBJ databases">
        <authorList>
            <person name="Schikora-Tamarit M.A."/>
        </authorList>
    </citation>
    <scope>NUCLEOTIDE SEQUENCE</scope>
    <source>
        <strain evidence="2">CBS2887</strain>
    </source>
</reference>
<keyword evidence="1" id="KW-1133">Transmembrane helix</keyword>
<evidence type="ECO:0000313" key="2">
    <source>
        <dbReference type="EMBL" id="KAH3677251.1"/>
    </source>
</evidence>
<sequence>MRWSFIGIGMLDMEMDCCIDTASGVELAFRLLNKTKLPSTTSTRPKKLAKMEMIFLWLLFKVRGYASSLWALDARVSHNGDVGLRRRWMLHRLGVIIRLHVLREDGVTGDVWLQRHWDRQHVLSLGVATVGVGLRVIIRPNWKMVMLLMLLLLFNPWTNIVVGLVPIRARTRTRRVWRSGLHRFAVADVDAVGSFGSLADAVGSFDSFADAVAIAEVVDSP</sequence>
<feature type="transmembrane region" description="Helical" evidence="1">
    <location>
        <begin position="144"/>
        <end position="165"/>
    </location>
</feature>
<dbReference type="AlphaFoldDB" id="A0A9P8TFR7"/>
<keyword evidence="3" id="KW-1185">Reference proteome</keyword>
<evidence type="ECO:0000313" key="3">
    <source>
        <dbReference type="Proteomes" id="UP000774326"/>
    </source>
</evidence>
<dbReference type="EMBL" id="JAEUBG010005182">
    <property type="protein sequence ID" value="KAH3677251.1"/>
    <property type="molecule type" value="Genomic_DNA"/>
</dbReference>
<comment type="caution">
    <text evidence="2">The sequence shown here is derived from an EMBL/GenBank/DDBJ whole genome shotgun (WGS) entry which is preliminary data.</text>
</comment>
<keyword evidence="1" id="KW-0812">Transmembrane</keyword>
<protein>
    <submittedName>
        <fullName evidence="2">Uncharacterized protein</fullName>
    </submittedName>
</protein>
<organism evidence="2 3">
    <name type="scientific">Wickerhamomyces pijperi</name>
    <name type="common">Yeast</name>
    <name type="synonym">Pichia pijperi</name>
    <dbReference type="NCBI Taxonomy" id="599730"/>
    <lineage>
        <taxon>Eukaryota</taxon>
        <taxon>Fungi</taxon>
        <taxon>Dikarya</taxon>
        <taxon>Ascomycota</taxon>
        <taxon>Saccharomycotina</taxon>
        <taxon>Saccharomycetes</taxon>
        <taxon>Phaffomycetales</taxon>
        <taxon>Wickerhamomycetaceae</taxon>
        <taxon>Wickerhamomyces</taxon>
    </lineage>
</organism>
<evidence type="ECO:0000256" key="1">
    <source>
        <dbReference type="SAM" id="Phobius"/>
    </source>
</evidence>
<dbReference type="Proteomes" id="UP000774326">
    <property type="component" value="Unassembled WGS sequence"/>
</dbReference>
<keyword evidence="1" id="KW-0472">Membrane</keyword>
<accession>A0A9P8TFR7</accession>
<proteinExistence type="predicted"/>
<reference evidence="2" key="1">
    <citation type="journal article" date="2021" name="Open Biol.">
        <title>Shared evolutionary footprints suggest mitochondrial oxidative damage underlies multiple complex I losses in fungi.</title>
        <authorList>
            <person name="Schikora-Tamarit M.A."/>
            <person name="Marcet-Houben M."/>
            <person name="Nosek J."/>
            <person name="Gabaldon T."/>
        </authorList>
    </citation>
    <scope>NUCLEOTIDE SEQUENCE</scope>
    <source>
        <strain evidence="2">CBS2887</strain>
    </source>
</reference>
<name>A0A9P8TFR7_WICPI</name>